<protein>
    <submittedName>
        <fullName evidence="2">Uncharacterized protein</fullName>
    </submittedName>
</protein>
<comment type="caution">
    <text evidence="2">The sequence shown here is derived from an EMBL/GenBank/DDBJ whole genome shotgun (WGS) entry which is preliminary data.</text>
</comment>
<reference evidence="2 3" key="1">
    <citation type="submission" date="2020-05" db="EMBL/GenBank/DDBJ databases">
        <title>Identification and distribution of gene clusters putatively required for synthesis of sphingolipid metabolism inhibitors in phylogenetically diverse species of the filamentous fungus Fusarium.</title>
        <authorList>
            <person name="Kim H.-S."/>
            <person name="Busman M."/>
            <person name="Brown D.W."/>
            <person name="Divon H."/>
            <person name="Uhlig S."/>
            <person name="Proctor R.H."/>
        </authorList>
    </citation>
    <scope>NUCLEOTIDE SEQUENCE [LARGE SCALE GENOMIC DNA]</scope>
    <source>
        <strain evidence="2 3">NRRL 20693</strain>
    </source>
</reference>
<feature type="region of interest" description="Disordered" evidence="1">
    <location>
        <begin position="1"/>
        <end position="39"/>
    </location>
</feature>
<evidence type="ECO:0000313" key="2">
    <source>
        <dbReference type="EMBL" id="KAF5657648.1"/>
    </source>
</evidence>
<gene>
    <name evidence="2" type="ORF">FHETE_10323</name>
</gene>
<evidence type="ECO:0000256" key="1">
    <source>
        <dbReference type="SAM" id="MobiDB-lite"/>
    </source>
</evidence>
<feature type="compositionally biased region" description="Low complexity" evidence="1">
    <location>
        <begin position="1"/>
        <end position="23"/>
    </location>
</feature>
<sequence length="76" mass="8076">MSSPASNQSYSYGSNTSGGSTYTAGQGTSNGTTLSQWVSTPDQTERFYATGQRTNRGVMQAMDTTLKFDRAFNGGT</sequence>
<feature type="compositionally biased region" description="Polar residues" evidence="1">
    <location>
        <begin position="24"/>
        <end position="39"/>
    </location>
</feature>
<name>A0A8H5WGT1_FUSHE</name>
<dbReference type="AlphaFoldDB" id="A0A8H5WGT1"/>
<organism evidence="2 3">
    <name type="scientific">Fusarium heterosporum</name>
    <dbReference type="NCBI Taxonomy" id="42747"/>
    <lineage>
        <taxon>Eukaryota</taxon>
        <taxon>Fungi</taxon>
        <taxon>Dikarya</taxon>
        <taxon>Ascomycota</taxon>
        <taxon>Pezizomycotina</taxon>
        <taxon>Sordariomycetes</taxon>
        <taxon>Hypocreomycetidae</taxon>
        <taxon>Hypocreales</taxon>
        <taxon>Nectriaceae</taxon>
        <taxon>Fusarium</taxon>
        <taxon>Fusarium heterosporum species complex</taxon>
    </lineage>
</organism>
<evidence type="ECO:0000313" key="3">
    <source>
        <dbReference type="Proteomes" id="UP000567885"/>
    </source>
</evidence>
<dbReference type="EMBL" id="JAAGWQ010000274">
    <property type="protein sequence ID" value="KAF5657648.1"/>
    <property type="molecule type" value="Genomic_DNA"/>
</dbReference>
<dbReference type="OrthoDB" id="5080544at2759"/>
<accession>A0A8H5WGT1</accession>
<keyword evidence="3" id="KW-1185">Reference proteome</keyword>
<proteinExistence type="predicted"/>
<dbReference type="Proteomes" id="UP000567885">
    <property type="component" value="Unassembled WGS sequence"/>
</dbReference>